<sequence length="424" mass="46258">MKTSTNEAQLSASVDYNSKNMNALRNARTATEFKKILEDVVDSVSSVKVPRNLLSLSAKAIELSDIKTGVKKAQTKTLDLNNVIDISKIDLNNVKDKAKYNRQVNQLSQAIAELNIAYTILNSKAFSAFKDQTNAAKSLLSVVKDATDLRTNLVRVMSIDVKKDAPPEHTKLAGSIANYLKTILSKEQYSNIRIRTFIASASDPIIFQTYVFVDNFVNSDGIHYQNYAVVLSTSVAVASGISANYITTLVDDKVPGSFPLGRSVDTASQMKKAINTLLSIDGFLNFSERKPINKGTSTLRNTTMLGGGTVMVKGKPMEIFDNIRVQNDKLYVRLVPGLSKAERQIAAEEILAQASTALRAGMSSKNSLIHRFVKGRGGREFMEIALTASGGAQKGTLTLAKIDQLAEALGLSNDQKRLLRQSVK</sequence>
<evidence type="ECO:0000313" key="1">
    <source>
        <dbReference type="EMBL" id="AXG66900.1"/>
    </source>
</evidence>
<dbReference type="EMBL" id="MH460461">
    <property type="protein sequence ID" value="AXG66900.1"/>
    <property type="molecule type" value="Genomic_DNA"/>
</dbReference>
<name>A0A384ZXB2_9CAUD</name>
<gene>
    <name evidence="1" type="ORF">JA29_174</name>
</gene>
<protein>
    <submittedName>
        <fullName evidence="1">Uncharacterized protein</fullName>
    </submittedName>
</protein>
<accession>A0A384ZXB2</accession>
<dbReference type="Proteomes" id="UP000263326">
    <property type="component" value="Segment"/>
</dbReference>
<reference evidence="1 2" key="1">
    <citation type="journal article" date="2018" name="Front. Microbiol.">
        <title>Jumbo Bacteriophages Are Represented Within an Increasing Diversity of Environmental Viruses Infecting the Emerging Phytopathogen, Dickeya solani.</title>
        <authorList>
            <person name="Day A.W."/>
            <person name="Ahn J."/>
            <person name="Salmond G.P.C."/>
        </authorList>
    </citation>
    <scope>NUCLEOTIDE SEQUENCE [LARGE SCALE GENOMIC DNA]</scope>
</reference>
<keyword evidence="2" id="KW-1185">Reference proteome</keyword>
<organism evidence="1 2">
    <name type="scientific">Dickeya phage vB_DsoM_JA29</name>
    <dbReference type="NCBI Taxonomy" id="2283031"/>
    <lineage>
        <taxon>Viruses</taxon>
        <taxon>Duplodnaviria</taxon>
        <taxon>Heunggongvirae</taxon>
        <taxon>Uroviricota</taxon>
        <taxon>Caudoviricetes</taxon>
        <taxon>Salmondvirus</taxon>
        <taxon>Salmondvirus JA29</taxon>
    </lineage>
</organism>
<evidence type="ECO:0000313" key="2">
    <source>
        <dbReference type="Proteomes" id="UP000263326"/>
    </source>
</evidence>
<proteinExistence type="predicted"/>